<gene>
    <name evidence="1" type="ORF">RFULGI_LOCUS18588</name>
</gene>
<feature type="non-terminal residue" evidence="1">
    <location>
        <position position="70"/>
    </location>
</feature>
<feature type="non-terminal residue" evidence="1">
    <location>
        <position position="1"/>
    </location>
</feature>
<proteinExistence type="predicted"/>
<evidence type="ECO:0000313" key="2">
    <source>
        <dbReference type="Proteomes" id="UP000789396"/>
    </source>
</evidence>
<accession>A0A9N9PEP4</accession>
<evidence type="ECO:0000313" key="1">
    <source>
        <dbReference type="EMBL" id="CAG8809407.1"/>
    </source>
</evidence>
<protein>
    <submittedName>
        <fullName evidence="1">927_t:CDS:1</fullName>
    </submittedName>
</protein>
<comment type="caution">
    <text evidence="1">The sequence shown here is derived from an EMBL/GenBank/DDBJ whole genome shotgun (WGS) entry which is preliminary data.</text>
</comment>
<organism evidence="1 2">
    <name type="scientific">Racocetra fulgida</name>
    <dbReference type="NCBI Taxonomy" id="60492"/>
    <lineage>
        <taxon>Eukaryota</taxon>
        <taxon>Fungi</taxon>
        <taxon>Fungi incertae sedis</taxon>
        <taxon>Mucoromycota</taxon>
        <taxon>Glomeromycotina</taxon>
        <taxon>Glomeromycetes</taxon>
        <taxon>Diversisporales</taxon>
        <taxon>Gigasporaceae</taxon>
        <taxon>Racocetra</taxon>
    </lineage>
</organism>
<reference evidence="1" key="1">
    <citation type="submission" date="2021-06" db="EMBL/GenBank/DDBJ databases">
        <authorList>
            <person name="Kallberg Y."/>
            <person name="Tangrot J."/>
            <person name="Rosling A."/>
        </authorList>
    </citation>
    <scope>NUCLEOTIDE SEQUENCE</scope>
    <source>
        <strain evidence="1">IN212</strain>
    </source>
</reference>
<keyword evidence="2" id="KW-1185">Reference proteome</keyword>
<dbReference type="EMBL" id="CAJVPZ010082739">
    <property type="protein sequence ID" value="CAG8809407.1"/>
    <property type="molecule type" value="Genomic_DNA"/>
</dbReference>
<dbReference type="AlphaFoldDB" id="A0A9N9PEP4"/>
<name>A0A9N9PEP4_9GLOM</name>
<sequence length="70" mass="8163">SCLKTHPPSPLSKVAFTHSDLNHNRSKSETLPQDLSTFVDDDDLKRRKKLWNVIKELIETEKAFLQDMRL</sequence>
<dbReference type="Proteomes" id="UP000789396">
    <property type="component" value="Unassembled WGS sequence"/>
</dbReference>